<evidence type="ECO:0000313" key="2">
    <source>
        <dbReference type="EMBL" id="KAK4077297.1"/>
    </source>
</evidence>
<comment type="caution">
    <text evidence="2">The sequence shown here is derived from an EMBL/GenBank/DDBJ whole genome shotgun (WGS) entry which is preliminary data.</text>
</comment>
<accession>A0ABR0BHP0</accession>
<reference evidence="2 3" key="1">
    <citation type="journal article" date="2024" name="Microbiol. Resour. Announc.">
        <title>Genome annotations for the ascomycete fungi Trichoderma harzianum, Trichoderma aggressivum, and Purpureocillium lilacinum.</title>
        <authorList>
            <person name="Beijen E.P.W."/>
            <person name="Ohm R.A."/>
        </authorList>
    </citation>
    <scope>NUCLEOTIDE SEQUENCE [LARGE SCALE GENOMIC DNA]</scope>
    <source>
        <strain evidence="2 3">CBS 150709</strain>
    </source>
</reference>
<dbReference type="Gene3D" id="2.30.30.490">
    <property type="match status" value="1"/>
</dbReference>
<dbReference type="InterPro" id="IPR043151">
    <property type="entry name" value="BAH_sf"/>
</dbReference>
<proteinExistence type="predicted"/>
<dbReference type="Proteomes" id="UP001287286">
    <property type="component" value="Unassembled WGS sequence"/>
</dbReference>
<feature type="compositionally biased region" description="Basic and acidic residues" evidence="1">
    <location>
        <begin position="137"/>
        <end position="152"/>
    </location>
</feature>
<feature type="region of interest" description="Disordered" evidence="1">
    <location>
        <begin position="134"/>
        <end position="160"/>
    </location>
</feature>
<name>A0ABR0BHP0_PURLI</name>
<dbReference type="CDD" id="cd04370">
    <property type="entry name" value="BAH"/>
    <property type="match status" value="1"/>
</dbReference>
<feature type="region of interest" description="Disordered" evidence="1">
    <location>
        <begin position="214"/>
        <end position="233"/>
    </location>
</feature>
<evidence type="ECO:0000313" key="3">
    <source>
        <dbReference type="Proteomes" id="UP001287286"/>
    </source>
</evidence>
<keyword evidence="3" id="KW-1185">Reference proteome</keyword>
<gene>
    <name evidence="2" type="ORF">Purlil1_12381</name>
</gene>
<protein>
    <recommendedName>
        <fullName evidence="4">BAH domain-containing protein</fullName>
    </recommendedName>
</protein>
<evidence type="ECO:0000256" key="1">
    <source>
        <dbReference type="SAM" id="MobiDB-lite"/>
    </source>
</evidence>
<dbReference type="EMBL" id="JAWRVI010000100">
    <property type="protein sequence ID" value="KAK4077297.1"/>
    <property type="molecule type" value="Genomic_DNA"/>
</dbReference>
<sequence>MTQCLAPRRSAARVAVHSAVPHYYLHPGCVWMCALEPRLGAGAGRRQTVNVSPAQNAADDSRFQPFLSSPSLAHLPSADFASFPPTNPSLYYQARPTQVLVFKSPTGLSATAIMPQVDRKHHAHAHDDYFSFNPRLQYDRDDAPPPPDDAREAYGPLDTGDCGYSSTDTTATNTPLVFTNTAECPFSVRILKAPRTTNIARGPRTQIVKRQTNPGRWRTQESPFASRDKHSRRQTADIDYAVAPLGRWRAMQRYRNFRLEGHDYSQGDFVFVIGGSPVGAHDDTEGGSPHSRDSAHIADWVAKVLEIRATDKFHVYLRVFWMYRQADLPDRHSSQMEHNELIASNHMDVINAISVSGRAEARKDFRATGPGLFWRRFLDCRTGEISSL</sequence>
<evidence type="ECO:0008006" key="4">
    <source>
        <dbReference type="Google" id="ProtNLM"/>
    </source>
</evidence>
<organism evidence="2 3">
    <name type="scientific">Purpureocillium lilacinum</name>
    <name type="common">Paecilomyces lilacinus</name>
    <dbReference type="NCBI Taxonomy" id="33203"/>
    <lineage>
        <taxon>Eukaryota</taxon>
        <taxon>Fungi</taxon>
        <taxon>Dikarya</taxon>
        <taxon>Ascomycota</taxon>
        <taxon>Pezizomycotina</taxon>
        <taxon>Sordariomycetes</taxon>
        <taxon>Hypocreomycetidae</taxon>
        <taxon>Hypocreales</taxon>
        <taxon>Ophiocordycipitaceae</taxon>
        <taxon>Purpureocillium</taxon>
    </lineage>
</organism>